<accession>A0A101JBE0</accession>
<dbReference type="InterPro" id="IPR002213">
    <property type="entry name" value="UDP_glucos_trans"/>
</dbReference>
<dbReference type="Proteomes" id="UP000053244">
    <property type="component" value="Unassembled WGS sequence"/>
</dbReference>
<dbReference type="CDD" id="cd03784">
    <property type="entry name" value="GT1_Gtf-like"/>
    <property type="match status" value="1"/>
</dbReference>
<sequence length="365" mass="37686">MRIMFVAAPLQGHLMPLIPLAAACRDAGHEVILASGGFPPDVLGLRTADIGARFSLERSALRAVLRHPRLARAEMRGGAGTSFVGEIFGRANLALVAPLLALAERERPDLIVYEPLSEAGAIVAGRLSIPSVLQENTLWPATELFRSVTTSSVLAGTDIPAPELTIAVCPPSLREPIGAEHVVMMRAVPCSGGGELPDWLGAPGDRPRVLVSHSTLNGPDTGDPSAAVITAADAVDAEFVLVRGRKRGTLPPNVRVVGRIPLDRALTHAAGFVHHAGAGSVLGGLAAGVPQMTTPGAGDRKHNADLLARRGAGLAVPAKAITAADLNRLLTDPALHAATREVAAEIAAMPAPESVVPALEKLVSG</sequence>
<proteinExistence type="inferred from homology"/>
<organism evidence="6 7">
    <name type="scientific">Actinoplanes awajinensis subsp. mycoplanecinus</name>
    <dbReference type="NCBI Taxonomy" id="135947"/>
    <lineage>
        <taxon>Bacteria</taxon>
        <taxon>Bacillati</taxon>
        <taxon>Actinomycetota</taxon>
        <taxon>Actinomycetes</taxon>
        <taxon>Micromonosporales</taxon>
        <taxon>Micromonosporaceae</taxon>
        <taxon>Actinoplanes</taxon>
    </lineage>
</organism>
<name>A0A101JBE0_9ACTN</name>
<gene>
    <name evidence="6" type="ORF">ADL15_45250</name>
</gene>
<dbReference type="PROSITE" id="PS51257">
    <property type="entry name" value="PROKAR_LIPOPROTEIN"/>
    <property type="match status" value="1"/>
</dbReference>
<keyword evidence="7" id="KW-1185">Reference proteome</keyword>
<dbReference type="PANTHER" id="PTHR48050">
    <property type="entry name" value="STEROL 3-BETA-GLUCOSYLTRANSFERASE"/>
    <property type="match status" value="1"/>
</dbReference>
<evidence type="ECO:0000256" key="1">
    <source>
        <dbReference type="ARBA" id="ARBA00006962"/>
    </source>
</evidence>
<dbReference type="PANTHER" id="PTHR48050:SF13">
    <property type="entry name" value="STEROL 3-BETA-GLUCOSYLTRANSFERASE UGT80A2"/>
    <property type="match status" value="1"/>
</dbReference>
<dbReference type="GO" id="GO:0016758">
    <property type="term" value="F:hexosyltransferase activity"/>
    <property type="evidence" value="ECO:0007669"/>
    <property type="project" value="UniProtKB-ARBA"/>
</dbReference>
<comment type="similarity">
    <text evidence="1">Belongs to the glycosyltransferase 28 family.</text>
</comment>
<evidence type="ECO:0000313" key="7">
    <source>
        <dbReference type="Proteomes" id="UP000053244"/>
    </source>
</evidence>
<dbReference type="Gene3D" id="3.40.50.2000">
    <property type="entry name" value="Glycogen Phosphorylase B"/>
    <property type="match status" value="2"/>
</dbReference>
<dbReference type="InterPro" id="IPR010610">
    <property type="entry name" value="EryCIII-like_C"/>
</dbReference>
<evidence type="ECO:0000313" key="6">
    <source>
        <dbReference type="EMBL" id="KUL23688.1"/>
    </source>
</evidence>
<feature type="domain" description="Erythromycin biosynthesis protein CIII-like C-terminal" evidence="4">
    <location>
        <begin position="228"/>
        <end position="362"/>
    </location>
</feature>
<evidence type="ECO:0000259" key="5">
    <source>
        <dbReference type="Pfam" id="PF21036"/>
    </source>
</evidence>
<dbReference type="GO" id="GO:0008194">
    <property type="term" value="F:UDP-glycosyltransferase activity"/>
    <property type="evidence" value="ECO:0007669"/>
    <property type="project" value="InterPro"/>
</dbReference>
<dbReference type="RefSeq" id="WP_067705911.1">
    <property type="nucleotide sequence ID" value="NZ_LLZH01000329.1"/>
</dbReference>
<evidence type="ECO:0000256" key="2">
    <source>
        <dbReference type="ARBA" id="ARBA00022676"/>
    </source>
</evidence>
<protein>
    <recommendedName>
        <fullName evidence="8">Glycosyltransferase</fullName>
    </recommendedName>
</protein>
<dbReference type="Pfam" id="PF21036">
    <property type="entry name" value="EryCIII-like_N"/>
    <property type="match status" value="1"/>
</dbReference>
<dbReference type="SUPFAM" id="SSF53756">
    <property type="entry name" value="UDP-Glycosyltransferase/glycogen phosphorylase"/>
    <property type="match status" value="1"/>
</dbReference>
<feature type="domain" description="Erythromycin biosynthesis protein CIII-like N-terminal" evidence="5">
    <location>
        <begin position="23"/>
        <end position="212"/>
    </location>
</feature>
<dbReference type="InterPro" id="IPR050426">
    <property type="entry name" value="Glycosyltransferase_28"/>
</dbReference>
<dbReference type="OrthoDB" id="5488434at2"/>
<keyword evidence="2" id="KW-0328">Glycosyltransferase</keyword>
<dbReference type="EMBL" id="LLZH01000329">
    <property type="protein sequence ID" value="KUL23688.1"/>
    <property type="molecule type" value="Genomic_DNA"/>
</dbReference>
<evidence type="ECO:0000259" key="4">
    <source>
        <dbReference type="Pfam" id="PF06722"/>
    </source>
</evidence>
<reference evidence="6 7" key="1">
    <citation type="submission" date="2015-10" db="EMBL/GenBank/DDBJ databases">
        <authorList>
            <person name="Gilbert D.G."/>
        </authorList>
    </citation>
    <scope>NUCLEOTIDE SEQUENCE [LARGE SCALE GENOMIC DNA]</scope>
    <source>
        <strain evidence="6 7">NRRL B-16712</strain>
    </source>
</reference>
<evidence type="ECO:0000256" key="3">
    <source>
        <dbReference type="ARBA" id="ARBA00022679"/>
    </source>
</evidence>
<keyword evidence="3" id="KW-0808">Transferase</keyword>
<comment type="caution">
    <text evidence="6">The sequence shown here is derived from an EMBL/GenBank/DDBJ whole genome shotgun (WGS) entry which is preliminary data.</text>
</comment>
<dbReference type="AlphaFoldDB" id="A0A101JBE0"/>
<evidence type="ECO:0008006" key="8">
    <source>
        <dbReference type="Google" id="ProtNLM"/>
    </source>
</evidence>
<dbReference type="InterPro" id="IPR048284">
    <property type="entry name" value="EryCIII-like_N"/>
</dbReference>
<dbReference type="Pfam" id="PF06722">
    <property type="entry name" value="EryCIII-like_C"/>
    <property type="match status" value="1"/>
</dbReference>
<dbReference type="GO" id="GO:0017000">
    <property type="term" value="P:antibiotic biosynthetic process"/>
    <property type="evidence" value="ECO:0007669"/>
    <property type="project" value="UniProtKB-ARBA"/>
</dbReference>